<dbReference type="PROSITE" id="PS50928">
    <property type="entry name" value="ABC_TM1"/>
    <property type="match status" value="1"/>
</dbReference>
<dbReference type="PANTHER" id="PTHR43744:SF8">
    <property type="entry name" value="SN-GLYCEROL-3-PHOSPHATE TRANSPORT SYSTEM PERMEASE PROTEIN UGPE"/>
    <property type="match status" value="1"/>
</dbReference>
<dbReference type="GO" id="GO:0005886">
    <property type="term" value="C:plasma membrane"/>
    <property type="evidence" value="ECO:0007669"/>
    <property type="project" value="UniProtKB-SubCell"/>
</dbReference>
<dbReference type="Pfam" id="PF00528">
    <property type="entry name" value="BPD_transp_1"/>
    <property type="match status" value="1"/>
</dbReference>
<reference evidence="8 9" key="1">
    <citation type="submission" date="2017-07" db="EMBL/GenBank/DDBJ databases">
        <title>Draft whole genome sequences of clinical Proprionibacteriaceae strains.</title>
        <authorList>
            <person name="Bernier A.-M."/>
            <person name="Bernard K."/>
            <person name="Domingo M.-C."/>
        </authorList>
    </citation>
    <scope>NUCLEOTIDE SEQUENCE [LARGE SCALE GENOMIC DNA]</scope>
    <source>
        <strain evidence="8 9">NML 030167</strain>
    </source>
</reference>
<dbReference type="PANTHER" id="PTHR43744">
    <property type="entry name" value="ABC TRANSPORTER PERMEASE PROTEIN MG189-RELATED-RELATED"/>
    <property type="match status" value="1"/>
</dbReference>
<dbReference type="AlphaFoldDB" id="A0A255GPY5"/>
<keyword evidence="3" id="KW-1003">Cell membrane</keyword>
<feature type="transmembrane region" description="Helical" evidence="7">
    <location>
        <begin position="28"/>
        <end position="49"/>
    </location>
</feature>
<dbReference type="InterPro" id="IPR000515">
    <property type="entry name" value="MetI-like"/>
</dbReference>
<evidence type="ECO:0000256" key="1">
    <source>
        <dbReference type="ARBA" id="ARBA00004651"/>
    </source>
</evidence>
<dbReference type="InterPro" id="IPR035906">
    <property type="entry name" value="MetI-like_sf"/>
</dbReference>
<keyword evidence="6 7" id="KW-0472">Membrane</keyword>
<feature type="transmembrane region" description="Helical" evidence="7">
    <location>
        <begin position="200"/>
        <end position="225"/>
    </location>
</feature>
<keyword evidence="2 7" id="KW-0813">Transport</keyword>
<proteinExistence type="inferred from homology"/>
<dbReference type="GO" id="GO:0055085">
    <property type="term" value="P:transmembrane transport"/>
    <property type="evidence" value="ECO:0007669"/>
    <property type="project" value="InterPro"/>
</dbReference>
<organism evidence="8 9">
    <name type="scientific">Enemella evansiae</name>
    <dbReference type="NCBI Taxonomy" id="2016499"/>
    <lineage>
        <taxon>Bacteria</taxon>
        <taxon>Bacillati</taxon>
        <taxon>Actinomycetota</taxon>
        <taxon>Actinomycetes</taxon>
        <taxon>Propionibacteriales</taxon>
        <taxon>Propionibacteriaceae</taxon>
        <taxon>Enemella</taxon>
    </lineage>
</organism>
<dbReference type="EMBL" id="NMVO01000001">
    <property type="protein sequence ID" value="OYO17462.1"/>
    <property type="molecule type" value="Genomic_DNA"/>
</dbReference>
<keyword evidence="4 7" id="KW-0812">Transmembrane</keyword>
<feature type="transmembrane region" description="Helical" evidence="7">
    <location>
        <begin position="159"/>
        <end position="179"/>
    </location>
</feature>
<accession>A0A4R6LPW4</accession>
<accession>A0A255GPY5</accession>
<dbReference type="OrthoDB" id="9794684at2"/>
<dbReference type="SUPFAM" id="SSF161098">
    <property type="entry name" value="MetI-like"/>
    <property type="match status" value="1"/>
</dbReference>
<dbReference type="Gene3D" id="1.10.3720.10">
    <property type="entry name" value="MetI-like"/>
    <property type="match status" value="1"/>
</dbReference>
<dbReference type="Proteomes" id="UP000215896">
    <property type="component" value="Unassembled WGS sequence"/>
</dbReference>
<evidence type="ECO:0000313" key="8">
    <source>
        <dbReference type="EMBL" id="OYO17462.1"/>
    </source>
</evidence>
<evidence type="ECO:0000256" key="5">
    <source>
        <dbReference type="ARBA" id="ARBA00022989"/>
    </source>
</evidence>
<keyword evidence="9" id="KW-1185">Reference proteome</keyword>
<protein>
    <submittedName>
        <fullName evidence="8">Sugar ABC transporter permease</fullName>
    </submittedName>
</protein>
<evidence type="ECO:0000256" key="6">
    <source>
        <dbReference type="ARBA" id="ARBA00023136"/>
    </source>
</evidence>
<comment type="subcellular location">
    <subcellularLocation>
        <location evidence="1 7">Cell membrane</location>
        <topology evidence="1 7">Multi-pass membrane protein</topology>
    </subcellularLocation>
</comment>
<feature type="transmembrane region" description="Helical" evidence="7">
    <location>
        <begin position="123"/>
        <end position="147"/>
    </location>
</feature>
<feature type="transmembrane region" description="Helical" evidence="7">
    <location>
        <begin position="260"/>
        <end position="281"/>
    </location>
</feature>
<name>A0A255GPY5_9ACTN</name>
<evidence type="ECO:0000256" key="4">
    <source>
        <dbReference type="ARBA" id="ARBA00022692"/>
    </source>
</evidence>
<gene>
    <name evidence="8" type="ORF">CGZ94_00695</name>
</gene>
<dbReference type="CDD" id="cd06261">
    <property type="entry name" value="TM_PBP2"/>
    <property type="match status" value="1"/>
</dbReference>
<evidence type="ECO:0000256" key="2">
    <source>
        <dbReference type="ARBA" id="ARBA00022448"/>
    </source>
</evidence>
<evidence type="ECO:0000256" key="7">
    <source>
        <dbReference type="RuleBase" id="RU363032"/>
    </source>
</evidence>
<comment type="caution">
    <text evidence="8">The sequence shown here is derived from an EMBL/GenBank/DDBJ whole genome shotgun (WGS) entry which is preliminary data.</text>
</comment>
<evidence type="ECO:0000313" key="9">
    <source>
        <dbReference type="Proteomes" id="UP000215896"/>
    </source>
</evidence>
<feature type="transmembrane region" description="Helical" evidence="7">
    <location>
        <begin position="87"/>
        <end position="111"/>
    </location>
</feature>
<keyword evidence="5 7" id="KW-1133">Transmembrane helix</keyword>
<evidence type="ECO:0000256" key="3">
    <source>
        <dbReference type="ARBA" id="ARBA00022475"/>
    </source>
</evidence>
<comment type="similarity">
    <text evidence="7">Belongs to the binding-protein-dependent transport system permease family.</text>
</comment>
<dbReference type="RefSeq" id="WP_094356872.1">
    <property type="nucleotide sequence ID" value="NZ_NMVK01000009.1"/>
</dbReference>
<sequence>MTLTDEQVEQAPTQQPLRRERTGRGLSVVTQVVLIIWTLVTVIPVLWVFSSSLKTDNEIFVDSWKLPKTLMFQNYARAWGESGFASYFLNTVIIVGCSVVLVMVLGSMVSYCLARYEFPGRKILLGIFVGANAVPMFVALVPLFGIMRGLELLGTYRGMIAVYTAWALSFTVFFLTSFFRALPKEVYEASFVDGAGHFKTFFLVMLPMARPGLVSIGIFNLVGLWNQYLIPLFLNPDPSRYVITQGLARMAADAGYRSDFSGLFAGLVIGMAPVLILYFIFQKQIQTGMTAGAVK</sequence>